<comment type="caution">
    <text evidence="3">The sequence shown here is derived from an EMBL/GenBank/DDBJ whole genome shotgun (WGS) entry which is preliminary data.</text>
</comment>
<name>A0A560DVX9_9BRAD</name>
<feature type="region of interest" description="Disordered" evidence="1">
    <location>
        <begin position="55"/>
        <end position="94"/>
    </location>
</feature>
<evidence type="ECO:0000313" key="3">
    <source>
        <dbReference type="EMBL" id="TWB01278.1"/>
    </source>
</evidence>
<feature type="compositionally biased region" description="Polar residues" evidence="1">
    <location>
        <begin position="69"/>
        <end position="88"/>
    </location>
</feature>
<evidence type="ECO:0000256" key="2">
    <source>
        <dbReference type="SAM" id="SignalP"/>
    </source>
</evidence>
<evidence type="ECO:0000256" key="1">
    <source>
        <dbReference type="SAM" id="MobiDB-lite"/>
    </source>
</evidence>
<evidence type="ECO:0000313" key="4">
    <source>
        <dbReference type="Proteomes" id="UP000319949"/>
    </source>
</evidence>
<dbReference type="OrthoDB" id="8240231at2"/>
<evidence type="ECO:0008006" key="5">
    <source>
        <dbReference type="Google" id="ProtNLM"/>
    </source>
</evidence>
<dbReference type="RefSeq" id="WP_145660234.1">
    <property type="nucleotide sequence ID" value="NZ_VITK01000003.1"/>
</dbReference>
<feature type="chain" id="PRO_5022089992" description="PXPV repeat-containing protein" evidence="2">
    <location>
        <begin position="25"/>
        <end position="94"/>
    </location>
</feature>
<proteinExistence type="predicted"/>
<organism evidence="3 4">
    <name type="scientific">Bradyrhizobium stylosanthis</name>
    <dbReference type="NCBI Taxonomy" id="1803665"/>
    <lineage>
        <taxon>Bacteria</taxon>
        <taxon>Pseudomonadati</taxon>
        <taxon>Pseudomonadota</taxon>
        <taxon>Alphaproteobacteria</taxon>
        <taxon>Hyphomicrobiales</taxon>
        <taxon>Nitrobacteraceae</taxon>
        <taxon>Bradyrhizobium</taxon>
    </lineage>
</organism>
<dbReference type="EMBL" id="VITK01000003">
    <property type="protein sequence ID" value="TWB01278.1"/>
    <property type="molecule type" value="Genomic_DNA"/>
</dbReference>
<accession>A0A560DVX9</accession>
<feature type="signal peptide" evidence="2">
    <location>
        <begin position="1"/>
        <end position="24"/>
    </location>
</feature>
<sequence>MQNKSKLLGLITASLIAGATAASAQGYGWDGPRVGWNRTGPAYYEPVQPRAYYPDAAGPYGALDGSNHPAPSSTQGDVGPEGNNNGTLTGVYRW</sequence>
<dbReference type="AlphaFoldDB" id="A0A560DVX9"/>
<keyword evidence="4" id="KW-1185">Reference proteome</keyword>
<dbReference type="Proteomes" id="UP000319949">
    <property type="component" value="Unassembled WGS sequence"/>
</dbReference>
<reference evidence="3 4" key="1">
    <citation type="submission" date="2019-06" db="EMBL/GenBank/DDBJ databases">
        <title>Genomic Encyclopedia of Type Strains, Phase IV (KMG-V): Genome sequencing to study the core and pangenomes of soil and plant-associated prokaryotes.</title>
        <authorList>
            <person name="Whitman W."/>
        </authorList>
    </citation>
    <scope>NUCLEOTIDE SEQUENCE [LARGE SCALE GENOMIC DNA]</scope>
    <source>
        <strain evidence="3 4">BR 510</strain>
    </source>
</reference>
<gene>
    <name evidence="3" type="ORF">FBZ96_10348</name>
</gene>
<keyword evidence="2" id="KW-0732">Signal</keyword>
<protein>
    <recommendedName>
        <fullName evidence="5">PXPV repeat-containing protein</fullName>
    </recommendedName>
</protein>